<dbReference type="Gene3D" id="1.10.10.10">
    <property type="entry name" value="Winged helix-like DNA-binding domain superfamily/Winged helix DNA-binding domain"/>
    <property type="match status" value="1"/>
</dbReference>
<dbReference type="GO" id="GO:0006355">
    <property type="term" value="P:regulation of DNA-templated transcription"/>
    <property type="evidence" value="ECO:0007669"/>
    <property type="project" value="InterPro"/>
</dbReference>
<dbReference type="InterPro" id="IPR016032">
    <property type="entry name" value="Sig_transdc_resp-reg_C-effctor"/>
</dbReference>
<gene>
    <name evidence="4" type="ORF">ESO86_08105</name>
</gene>
<dbReference type="Gene3D" id="3.40.50.300">
    <property type="entry name" value="P-loop containing nucleotide triphosphate hydrolases"/>
    <property type="match status" value="1"/>
</dbReference>
<dbReference type="SUPFAM" id="SSF46894">
    <property type="entry name" value="C-terminal effector domain of the bipartite response regulators"/>
    <property type="match status" value="1"/>
</dbReference>
<proteinExistence type="predicted"/>
<dbReference type="InterPro" id="IPR000792">
    <property type="entry name" value="Tscrpt_reg_LuxR_C"/>
</dbReference>
<dbReference type="Pfam" id="PF00196">
    <property type="entry name" value="GerE"/>
    <property type="match status" value="1"/>
</dbReference>
<dbReference type="InterPro" id="IPR036388">
    <property type="entry name" value="WH-like_DNA-bd_sf"/>
</dbReference>
<dbReference type="Pfam" id="PF13191">
    <property type="entry name" value="AAA_16"/>
    <property type="match status" value="1"/>
</dbReference>
<reference evidence="4 5" key="1">
    <citation type="submission" date="2019-01" db="EMBL/GenBank/DDBJ databases">
        <authorList>
            <person name="Li J."/>
        </authorList>
    </citation>
    <scope>NUCLEOTIDE SEQUENCE [LARGE SCALE GENOMIC DNA]</scope>
    <source>
        <strain evidence="4 5">CGMCC 4.7180</strain>
    </source>
</reference>
<sequence length="965" mass="104500">MTPMSGVPTAAMIGREPEMHALRAAYVRSRDGDPSVVVIGGEAGIGKTRLVEEFLRVVGGDALVARGQCVELGDDGAPFIPIRAVMRSIVDLAGADAVRTAAGTALDTLAPLLPSEIGGGAPEADLRVGRLHDEFTRMVERVSDVEPVVVVVEDVHWADAPTMQLLRYFARMLHDGRVMLVMTARTAELPRRHRLREDLAELERLRSVSELELPRLSRDEVSRMVATSAAASDAEELFERSGGVPFFVEELLGAGTDGALPRRLSDLLAARYERASGPTRAVLRLMAVGGARAEHDLLEEVYGGDPIDLDAAMREAVEVGLVVADDSGYAFRHALVREVVEAELLPGERARHHATYARVLEAGAARPGLSVEVSTHWLAARRFPEAFDAAVAAMQEASASYALTTAAAMGERCLDLWELVDRPEDRAGVDRAGMAGRTARAHRRAGDMERSVALADLRISLADPGDPVERADLMFEKALGMGLMGMPGAADVLLEALGLVADREDARALAVRARVRSELAARRMLAGDLREAIDQGMLAVADGLAAGEDGRRAASIAANIAATTMADLDDVGPEEVARALELFERAREYAGEDWDARVRLAINRSDTLIKLGRYHDALEVAQEALDEARRRGEEGNVGAILATNAIEPLIALGDWDRARTLVDRALRYETPLVFRLGLEDLKLEPMIWSDALDDAREFVAQIRERHAELARIDRQIEFGWARDQCELHLALDEPEQAWAAVEPLLWDGRTERPTDRMRLLAFAARAHAAMRRRGLEPSRTTAAIRSAIGEFEAWEPGEAWRELCEAEIADDPAERATRFGRAAELLGSGRGWRHLAGYALVQRAVAELESGDRAAAELSLDAARAAAAEVGAHLVERMAHEVAARGRLTGDRAGGGDELTARERQVLELVADGLSNRQIGERLFISTKTVSVHVSAILRKLGAASRTEAAAIARSQGIARASEAG</sequence>
<evidence type="ECO:0000313" key="5">
    <source>
        <dbReference type="Proteomes" id="UP000292881"/>
    </source>
</evidence>
<dbReference type="InterPro" id="IPR027417">
    <property type="entry name" value="P-loop_NTPase"/>
</dbReference>
<dbReference type="Proteomes" id="UP000292881">
    <property type="component" value="Unassembled WGS sequence"/>
</dbReference>
<evidence type="ECO:0000259" key="3">
    <source>
        <dbReference type="PROSITE" id="PS50043"/>
    </source>
</evidence>
<dbReference type="PROSITE" id="PS50043">
    <property type="entry name" value="HTH_LUXR_2"/>
    <property type="match status" value="1"/>
</dbReference>
<dbReference type="Gene3D" id="1.25.40.10">
    <property type="entry name" value="Tetratricopeptide repeat domain"/>
    <property type="match status" value="1"/>
</dbReference>
<evidence type="ECO:0000313" key="4">
    <source>
        <dbReference type="EMBL" id="RXZ48120.1"/>
    </source>
</evidence>
<dbReference type="PANTHER" id="PTHR16305:SF35">
    <property type="entry name" value="TRANSCRIPTIONAL ACTIVATOR DOMAIN"/>
    <property type="match status" value="1"/>
</dbReference>
<feature type="domain" description="HTH luxR-type" evidence="3">
    <location>
        <begin position="892"/>
        <end position="957"/>
    </location>
</feature>
<dbReference type="GO" id="GO:0005737">
    <property type="term" value="C:cytoplasm"/>
    <property type="evidence" value="ECO:0007669"/>
    <property type="project" value="TreeGrafter"/>
</dbReference>
<evidence type="ECO:0000256" key="2">
    <source>
        <dbReference type="ARBA" id="ARBA00022840"/>
    </source>
</evidence>
<dbReference type="PANTHER" id="PTHR16305">
    <property type="entry name" value="TESTICULAR SOLUBLE ADENYLYL CYCLASE"/>
    <property type="match status" value="1"/>
</dbReference>
<dbReference type="OrthoDB" id="5476461at2"/>
<dbReference type="GO" id="GO:0004016">
    <property type="term" value="F:adenylate cyclase activity"/>
    <property type="evidence" value="ECO:0007669"/>
    <property type="project" value="TreeGrafter"/>
</dbReference>
<dbReference type="InterPro" id="IPR011990">
    <property type="entry name" value="TPR-like_helical_dom_sf"/>
</dbReference>
<keyword evidence="1" id="KW-0547">Nucleotide-binding</keyword>
<dbReference type="PRINTS" id="PR00038">
    <property type="entry name" value="HTHLUXR"/>
</dbReference>
<dbReference type="SUPFAM" id="SSF48452">
    <property type="entry name" value="TPR-like"/>
    <property type="match status" value="1"/>
</dbReference>
<dbReference type="GO" id="GO:0003677">
    <property type="term" value="F:DNA binding"/>
    <property type="evidence" value="ECO:0007669"/>
    <property type="project" value="InterPro"/>
</dbReference>
<accession>A0A4Q2JPG9</accession>
<protein>
    <submittedName>
        <fullName evidence="4">Helix-turn-helix transcriptional regulator</fullName>
    </submittedName>
</protein>
<dbReference type="AlphaFoldDB" id="A0A4Q2JPG9"/>
<comment type="caution">
    <text evidence="4">The sequence shown here is derived from an EMBL/GenBank/DDBJ whole genome shotgun (WGS) entry which is preliminary data.</text>
</comment>
<name>A0A4Q2JPG9_9MICO</name>
<dbReference type="InterPro" id="IPR041664">
    <property type="entry name" value="AAA_16"/>
</dbReference>
<dbReference type="EMBL" id="SDPL01000126">
    <property type="protein sequence ID" value="RXZ48120.1"/>
    <property type="molecule type" value="Genomic_DNA"/>
</dbReference>
<dbReference type="SUPFAM" id="SSF52540">
    <property type="entry name" value="P-loop containing nucleoside triphosphate hydrolases"/>
    <property type="match status" value="1"/>
</dbReference>
<dbReference type="SMART" id="SM00421">
    <property type="entry name" value="HTH_LUXR"/>
    <property type="match status" value="1"/>
</dbReference>
<evidence type="ECO:0000256" key="1">
    <source>
        <dbReference type="ARBA" id="ARBA00022741"/>
    </source>
</evidence>
<dbReference type="GO" id="GO:0005524">
    <property type="term" value="F:ATP binding"/>
    <property type="evidence" value="ECO:0007669"/>
    <property type="project" value="UniProtKB-KW"/>
</dbReference>
<keyword evidence="2" id="KW-0067">ATP-binding</keyword>
<keyword evidence="5" id="KW-1185">Reference proteome</keyword>
<organism evidence="4 5">
    <name type="scientific">Agromyces binzhouensis</name>
    <dbReference type="NCBI Taxonomy" id="1817495"/>
    <lineage>
        <taxon>Bacteria</taxon>
        <taxon>Bacillati</taxon>
        <taxon>Actinomycetota</taxon>
        <taxon>Actinomycetes</taxon>
        <taxon>Micrococcales</taxon>
        <taxon>Microbacteriaceae</taxon>
        <taxon>Agromyces</taxon>
    </lineage>
</organism>
<dbReference type="CDD" id="cd06170">
    <property type="entry name" value="LuxR_C_like"/>
    <property type="match status" value="1"/>
</dbReference>
<dbReference type="PROSITE" id="PS00622">
    <property type="entry name" value="HTH_LUXR_1"/>
    <property type="match status" value="1"/>
</dbReference>